<organism evidence="2 3">
    <name type="scientific">Kribbella pittospori</name>
    <dbReference type="NCBI Taxonomy" id="722689"/>
    <lineage>
        <taxon>Bacteria</taxon>
        <taxon>Bacillati</taxon>
        <taxon>Actinomycetota</taxon>
        <taxon>Actinomycetes</taxon>
        <taxon>Propionibacteriales</taxon>
        <taxon>Kribbellaceae</taxon>
        <taxon>Kribbella</taxon>
    </lineage>
</organism>
<dbReference type="InterPro" id="IPR050471">
    <property type="entry name" value="AB_hydrolase"/>
</dbReference>
<evidence type="ECO:0000259" key="1">
    <source>
        <dbReference type="Pfam" id="PF12697"/>
    </source>
</evidence>
<evidence type="ECO:0000313" key="3">
    <source>
        <dbReference type="Proteomes" id="UP000291144"/>
    </source>
</evidence>
<proteinExistence type="predicted"/>
<sequence>MSVMIEGGRGMQKVSSADGTAIAYERMGSGPRVILVGGALCDRNALKPLAVELAADFDVVTYDRRGRGDSGDSTPYSVQREVDDLGALLTALGGTAAVYGHSSGAGLAAIAASTGLPFTKVVLHEPPYGPDDVDSSEDGGRVLELIREGHGREAVELFLMMAGMPKQAAIETAAFPGMAELAPTLAYDFAVMDHGAPGGRTPVHVLRKIMQPALVVAGTASPPFMVDAAHRIVGILPAARLTELADQDHVVPPELLAPVLRAFLSR</sequence>
<dbReference type="InterPro" id="IPR029058">
    <property type="entry name" value="AB_hydrolase_fold"/>
</dbReference>
<comment type="caution">
    <text evidence="2">The sequence shown here is derived from an EMBL/GenBank/DDBJ whole genome shotgun (WGS) entry which is preliminary data.</text>
</comment>
<dbReference type="PANTHER" id="PTHR43433">
    <property type="entry name" value="HYDROLASE, ALPHA/BETA FOLD FAMILY PROTEIN"/>
    <property type="match status" value="1"/>
</dbReference>
<dbReference type="EMBL" id="SJKB01000008">
    <property type="protein sequence ID" value="TCC58585.1"/>
    <property type="molecule type" value="Genomic_DNA"/>
</dbReference>
<dbReference type="GO" id="GO:0004806">
    <property type="term" value="F:triacylglycerol lipase activity"/>
    <property type="evidence" value="ECO:0007669"/>
    <property type="project" value="TreeGrafter"/>
</dbReference>
<dbReference type="InterPro" id="IPR000073">
    <property type="entry name" value="AB_hydrolase_1"/>
</dbReference>
<dbReference type="Gene3D" id="3.40.50.1820">
    <property type="entry name" value="alpha/beta hydrolase"/>
    <property type="match status" value="1"/>
</dbReference>
<keyword evidence="3" id="KW-1185">Reference proteome</keyword>
<dbReference type="PANTHER" id="PTHR43433:SF5">
    <property type="entry name" value="AB HYDROLASE-1 DOMAIN-CONTAINING PROTEIN"/>
    <property type="match status" value="1"/>
</dbReference>
<dbReference type="Proteomes" id="UP000291144">
    <property type="component" value="Unassembled WGS sequence"/>
</dbReference>
<dbReference type="AlphaFoldDB" id="A0A4R0KRK4"/>
<feature type="domain" description="AB hydrolase-1" evidence="1">
    <location>
        <begin position="46"/>
        <end position="251"/>
    </location>
</feature>
<dbReference type="OrthoDB" id="63519at2"/>
<reference evidence="2 3" key="1">
    <citation type="submission" date="2019-02" db="EMBL/GenBank/DDBJ databases">
        <title>Kribbella capetownensis sp. nov. and Kribbella speibonae sp. nov., isolated from soil.</title>
        <authorList>
            <person name="Curtis S.M."/>
            <person name="Norton I."/>
            <person name="Everest G.J."/>
            <person name="Meyers P.R."/>
        </authorList>
    </citation>
    <scope>NUCLEOTIDE SEQUENCE [LARGE SCALE GENOMIC DNA]</scope>
    <source>
        <strain evidence="2 3">NRRL B-24813</strain>
    </source>
</reference>
<gene>
    <name evidence="2" type="ORF">E0H73_24990</name>
</gene>
<dbReference type="SUPFAM" id="SSF53474">
    <property type="entry name" value="alpha/beta-Hydrolases"/>
    <property type="match status" value="1"/>
</dbReference>
<protein>
    <submittedName>
        <fullName evidence="2">Alpha/beta hydrolase</fullName>
    </submittedName>
</protein>
<keyword evidence="2" id="KW-0378">Hydrolase</keyword>
<evidence type="ECO:0000313" key="2">
    <source>
        <dbReference type="EMBL" id="TCC58585.1"/>
    </source>
</evidence>
<accession>A0A4R0KRK4</accession>
<dbReference type="Pfam" id="PF12697">
    <property type="entry name" value="Abhydrolase_6"/>
    <property type="match status" value="1"/>
</dbReference>
<dbReference type="GO" id="GO:0046503">
    <property type="term" value="P:glycerolipid catabolic process"/>
    <property type="evidence" value="ECO:0007669"/>
    <property type="project" value="TreeGrafter"/>
</dbReference>
<name>A0A4R0KRK4_9ACTN</name>